<accession>A0A7E6EWU4</accession>
<comment type="similarity">
    <text evidence="1">Belongs to the C19orf12 family.</text>
</comment>
<dbReference type="PANTHER" id="PTHR31493:SF1">
    <property type="entry name" value="PROTEIN C19ORF12"/>
    <property type="match status" value="1"/>
</dbReference>
<proteinExistence type="inferred from homology"/>
<keyword evidence="2" id="KW-1133">Transmembrane helix</keyword>
<dbReference type="PANTHER" id="PTHR31493">
    <property type="entry name" value="NAZO FAMILY MEMBER"/>
    <property type="match status" value="1"/>
</dbReference>
<name>A0A7E6EWU4_9MOLL</name>
<evidence type="ECO:0000313" key="4">
    <source>
        <dbReference type="RefSeq" id="XP_036360076.1"/>
    </source>
</evidence>
<evidence type="ECO:0000256" key="2">
    <source>
        <dbReference type="SAM" id="Phobius"/>
    </source>
</evidence>
<dbReference type="AlphaFoldDB" id="A0A7E6EWU4"/>
<reference evidence="4" key="1">
    <citation type="submission" date="2025-08" db="UniProtKB">
        <authorList>
            <consortium name="RefSeq"/>
        </authorList>
    </citation>
    <scope>IDENTIFICATION</scope>
</reference>
<dbReference type="Pfam" id="PF20721">
    <property type="entry name" value="C19orf12"/>
    <property type="match status" value="1"/>
</dbReference>
<evidence type="ECO:0000256" key="1">
    <source>
        <dbReference type="ARBA" id="ARBA00029457"/>
    </source>
</evidence>
<keyword evidence="2" id="KW-0472">Membrane</keyword>
<dbReference type="InterPro" id="IPR033369">
    <property type="entry name" value="C19orf12"/>
</dbReference>
<protein>
    <submittedName>
        <fullName evidence="4">Protein C19orf12 homolog isoform X1</fullName>
    </submittedName>
</protein>
<dbReference type="Proteomes" id="UP000515154">
    <property type="component" value="Linkage group LG6"/>
</dbReference>
<sequence>MCLVRTQTRYFKVMVLSEQEVLRSVYTICEHEKLSIETKNNLKGYLFTVVITLLGGFLFGPNGFVIGGIIGGYTAYKKAYTIKPASEVLPEMSEHERHLLCQMYSKVFRGVSVITAATLLTMIRNNRSYYLEILYFIRFFITSKLRLKVNN</sequence>
<gene>
    <name evidence="4" type="primary">LOC118764006</name>
</gene>
<evidence type="ECO:0000313" key="3">
    <source>
        <dbReference type="Proteomes" id="UP000515154"/>
    </source>
</evidence>
<keyword evidence="3" id="KW-1185">Reference proteome</keyword>
<dbReference type="RefSeq" id="XP_036360076.1">
    <property type="nucleotide sequence ID" value="XM_036504183.1"/>
</dbReference>
<dbReference type="KEGG" id="osn:118764006"/>
<keyword evidence="2" id="KW-0812">Transmembrane</keyword>
<feature type="transmembrane region" description="Helical" evidence="2">
    <location>
        <begin position="45"/>
        <end position="73"/>
    </location>
</feature>
<organism evidence="3 4">
    <name type="scientific">Octopus sinensis</name>
    <name type="common">East Asian common octopus</name>
    <dbReference type="NCBI Taxonomy" id="2607531"/>
    <lineage>
        <taxon>Eukaryota</taxon>
        <taxon>Metazoa</taxon>
        <taxon>Spiralia</taxon>
        <taxon>Lophotrochozoa</taxon>
        <taxon>Mollusca</taxon>
        <taxon>Cephalopoda</taxon>
        <taxon>Coleoidea</taxon>
        <taxon>Octopodiformes</taxon>
        <taxon>Octopoda</taxon>
        <taxon>Incirrata</taxon>
        <taxon>Octopodidae</taxon>
        <taxon>Octopus</taxon>
    </lineage>
</organism>